<comment type="caution">
    <text evidence="3">The sequence shown here is derived from an EMBL/GenBank/DDBJ whole genome shotgun (WGS) entry which is preliminary data.</text>
</comment>
<evidence type="ECO:0000256" key="2">
    <source>
        <dbReference type="ARBA" id="ARBA00023163"/>
    </source>
</evidence>
<dbReference type="Gene3D" id="1.10.10.1320">
    <property type="entry name" value="Anti-sigma factor, zinc-finger domain"/>
    <property type="match status" value="1"/>
</dbReference>
<gene>
    <name evidence="3" type="ORF">GCM10023318_56870</name>
</gene>
<protein>
    <recommendedName>
        <fullName evidence="5">Anti-sigma factor</fullName>
    </recommendedName>
</protein>
<name>A0ABP9KXD2_9NOCA</name>
<evidence type="ECO:0000313" key="4">
    <source>
        <dbReference type="Proteomes" id="UP001500603"/>
    </source>
</evidence>
<dbReference type="Proteomes" id="UP001500603">
    <property type="component" value="Unassembled WGS sequence"/>
</dbReference>
<evidence type="ECO:0000313" key="3">
    <source>
        <dbReference type="EMBL" id="GAA5067588.1"/>
    </source>
</evidence>
<reference evidence="4" key="1">
    <citation type="journal article" date="2019" name="Int. J. Syst. Evol. Microbiol.">
        <title>The Global Catalogue of Microorganisms (GCM) 10K type strain sequencing project: providing services to taxonomists for standard genome sequencing and annotation.</title>
        <authorList>
            <consortium name="The Broad Institute Genomics Platform"/>
            <consortium name="The Broad Institute Genome Sequencing Center for Infectious Disease"/>
            <person name="Wu L."/>
            <person name="Ma J."/>
        </authorList>
    </citation>
    <scope>NUCLEOTIDE SEQUENCE [LARGE SCALE GENOMIC DNA]</scope>
    <source>
        <strain evidence="4">JCM 18298</strain>
    </source>
</reference>
<dbReference type="InterPro" id="IPR041916">
    <property type="entry name" value="Anti_sigma_zinc_sf"/>
</dbReference>
<keyword evidence="4" id="KW-1185">Reference proteome</keyword>
<organism evidence="3 4">
    <name type="scientific">Nocardia callitridis</name>
    <dbReference type="NCBI Taxonomy" id="648753"/>
    <lineage>
        <taxon>Bacteria</taxon>
        <taxon>Bacillati</taxon>
        <taxon>Actinomycetota</taxon>
        <taxon>Actinomycetes</taxon>
        <taxon>Mycobacteriales</taxon>
        <taxon>Nocardiaceae</taxon>
        <taxon>Nocardia</taxon>
    </lineage>
</organism>
<accession>A0ABP9KXD2</accession>
<evidence type="ECO:0000256" key="1">
    <source>
        <dbReference type="ARBA" id="ARBA00023015"/>
    </source>
</evidence>
<keyword evidence="2" id="KW-0804">Transcription</keyword>
<dbReference type="EMBL" id="BAABJM010000008">
    <property type="protein sequence ID" value="GAA5067588.1"/>
    <property type="molecule type" value="Genomic_DNA"/>
</dbReference>
<dbReference type="RefSeq" id="WP_345499345.1">
    <property type="nucleotide sequence ID" value="NZ_BAABJM010000008.1"/>
</dbReference>
<proteinExistence type="predicted"/>
<keyword evidence="1" id="KW-0805">Transcription regulation</keyword>
<sequence length="83" mass="8972">MNERQVDLAHAVALGPIDDEDHLQVQELLDTEDPVLRTIFLEDIRQTKAALSALSATSAVTPPTSLRTRILEAVAAEEPPVAS</sequence>
<evidence type="ECO:0008006" key="5">
    <source>
        <dbReference type="Google" id="ProtNLM"/>
    </source>
</evidence>